<dbReference type="Proteomes" id="UP000237378">
    <property type="component" value="Unassembled WGS sequence"/>
</dbReference>
<reference evidence="1 2" key="2">
    <citation type="submission" date="2018-03" db="EMBL/GenBank/DDBJ databases">
        <title>Draft genome of Pseudomonas putida strain KH-18-2.</title>
        <authorList>
            <person name="Yoshizawa S."/>
            <person name="Khan N.H."/>
            <person name="Nishimura M."/>
            <person name="Chiura H.X."/>
            <person name="Ogura Y."/>
            <person name="Hayashi T."/>
            <person name="Kogure K."/>
        </authorList>
    </citation>
    <scope>NUCLEOTIDE SEQUENCE [LARGE SCALE GENOMIC DNA]</scope>
    <source>
        <strain evidence="1 2">KH-18-2</strain>
    </source>
</reference>
<dbReference type="AlphaFoldDB" id="A0A2S3WLX6"/>
<organism evidence="1 2">
    <name type="scientific">Pseudomonas putida</name>
    <name type="common">Arthrobacter siderocapsulatus</name>
    <dbReference type="NCBI Taxonomy" id="303"/>
    <lineage>
        <taxon>Bacteria</taxon>
        <taxon>Pseudomonadati</taxon>
        <taxon>Pseudomonadota</taxon>
        <taxon>Gammaproteobacteria</taxon>
        <taxon>Pseudomonadales</taxon>
        <taxon>Pseudomonadaceae</taxon>
        <taxon>Pseudomonas</taxon>
    </lineage>
</organism>
<protein>
    <submittedName>
        <fullName evidence="1">Uncharacterized protein</fullName>
    </submittedName>
</protein>
<evidence type="ECO:0000313" key="1">
    <source>
        <dbReference type="EMBL" id="POG02382.1"/>
    </source>
</evidence>
<dbReference type="EMBL" id="MING01000083">
    <property type="protein sequence ID" value="POG02382.1"/>
    <property type="molecule type" value="Genomic_DNA"/>
</dbReference>
<sequence>MLEPGLFAAGGLAMNAMRQALSIQGQCQLPALDTDIDQAALAACNHLKVMHAKRHIAQALVDIPGAQ</sequence>
<evidence type="ECO:0000313" key="2">
    <source>
        <dbReference type="Proteomes" id="UP000237378"/>
    </source>
</evidence>
<reference evidence="1 2" key="1">
    <citation type="submission" date="2016-08" db="EMBL/GenBank/DDBJ databases">
        <authorList>
            <person name="Seilhamer J.J."/>
        </authorList>
    </citation>
    <scope>NUCLEOTIDE SEQUENCE [LARGE SCALE GENOMIC DNA]</scope>
    <source>
        <strain evidence="1 2">KH-18-2</strain>
    </source>
</reference>
<name>A0A2S3WLX6_PSEPU</name>
<gene>
    <name evidence="1" type="ORF">BGP82_13665</name>
</gene>
<comment type="caution">
    <text evidence="1">The sequence shown here is derived from an EMBL/GenBank/DDBJ whole genome shotgun (WGS) entry which is preliminary data.</text>
</comment>
<proteinExistence type="predicted"/>
<accession>A0A2S3WLX6</accession>